<reference evidence="3" key="1">
    <citation type="submission" date="2020-04" db="EMBL/GenBank/DDBJ databases">
        <authorList>
            <person name="Chiriac C."/>
            <person name="Salcher M."/>
            <person name="Ghai R."/>
            <person name="Kavagutti S V."/>
        </authorList>
    </citation>
    <scope>NUCLEOTIDE SEQUENCE</scope>
</reference>
<gene>
    <name evidence="3" type="ORF">UFOVP523_7</name>
</gene>
<name>A0A6J5MTX9_9CAUD</name>
<protein>
    <submittedName>
        <fullName evidence="3">Uncharacterized protein</fullName>
    </submittedName>
</protein>
<accession>A0A6J5MTX9</accession>
<sequence length="191" mass="21187">MNKEVKKAIKTLKTFLGMETKLEDMPLADGMTTIQADMFEVGEAVFIVGPEGTEPVPLPVGEYELADGRILVVEVEGVIAAINEVAEETEVVEPTEVPVEAEKVAPQTTTAKKIIRSTVEEQHFSKLDAKIAELEAAILELSKVKEVVEEVVELEEIKPIKHNPENKSVNNKPLTPLERFRDIKSRMNNNN</sequence>
<feature type="coiled-coil region" evidence="1">
    <location>
        <begin position="124"/>
        <end position="151"/>
    </location>
</feature>
<evidence type="ECO:0000313" key="3">
    <source>
        <dbReference type="EMBL" id="CAB4148506.1"/>
    </source>
</evidence>
<organism evidence="3">
    <name type="scientific">uncultured Caudovirales phage</name>
    <dbReference type="NCBI Taxonomy" id="2100421"/>
    <lineage>
        <taxon>Viruses</taxon>
        <taxon>Duplodnaviria</taxon>
        <taxon>Heunggongvirae</taxon>
        <taxon>Uroviricota</taxon>
        <taxon>Caudoviricetes</taxon>
        <taxon>Peduoviridae</taxon>
        <taxon>Maltschvirus</taxon>
        <taxon>Maltschvirus maltsch</taxon>
    </lineage>
</organism>
<evidence type="ECO:0000256" key="2">
    <source>
        <dbReference type="SAM" id="MobiDB-lite"/>
    </source>
</evidence>
<proteinExistence type="predicted"/>
<feature type="region of interest" description="Disordered" evidence="2">
    <location>
        <begin position="161"/>
        <end position="191"/>
    </location>
</feature>
<dbReference type="EMBL" id="LR796502">
    <property type="protein sequence ID" value="CAB4148506.1"/>
    <property type="molecule type" value="Genomic_DNA"/>
</dbReference>
<keyword evidence="1" id="KW-0175">Coiled coil</keyword>
<evidence type="ECO:0000256" key="1">
    <source>
        <dbReference type="SAM" id="Coils"/>
    </source>
</evidence>